<dbReference type="Proteomes" id="UP000269265">
    <property type="component" value="Unassembled WGS sequence"/>
</dbReference>
<protein>
    <submittedName>
        <fullName evidence="2">Catalase</fullName>
    </submittedName>
</protein>
<comment type="caution">
    <text evidence="2">The sequence shown here is derived from an EMBL/GenBank/DDBJ whole genome shotgun (WGS) entry which is preliminary data.</text>
</comment>
<sequence length="356" mass="38359">MEHVEEDEAEVAIAIGRTMRGIAETVLQDEGQAERGVHAKSHGIVLGELRVHDGLPPSLAQGLFAKPATYPVVMRLSTIPGDLLDDRVSVPRGVALKVVGVEGERLPGSEGEVTQDFLMVDAPAFGQATPKDFLQGLKALAATTDKVPSLKQGLSTFLRGAEKTLEAMGLHSSLIKTLGGHPNTHILGETFYTQLPLLYGRHVAKLSLVPVSEHLLALKGLTLDYFEASGSPNPLRDAVIDHFQHHGGQWELRVQLCTSLSSMPIEDGSVTWSEADSPYVTVATLDAGLQNTWSNGRVAQVDLGMAFSPWQGLADHRPLGALNRVRRSAYPASAKFRAQANGEVLREPRGRQDLPA</sequence>
<keyword evidence="3" id="KW-1185">Reference proteome</keyword>
<dbReference type="EMBL" id="RSED01000009">
    <property type="protein sequence ID" value="RRS03980.1"/>
    <property type="molecule type" value="Genomic_DNA"/>
</dbReference>
<reference evidence="2 3" key="1">
    <citation type="submission" date="2018-12" db="EMBL/GenBank/DDBJ databases">
        <title>The whole draft genome of Aquabacterium sp. SJQ9.</title>
        <authorList>
            <person name="Sun L."/>
            <person name="Gao X."/>
            <person name="Chen W."/>
            <person name="Huang K."/>
        </authorList>
    </citation>
    <scope>NUCLEOTIDE SEQUENCE [LARGE SCALE GENOMIC DNA]</scope>
    <source>
        <strain evidence="2 3">SJQ9</strain>
    </source>
</reference>
<name>A0A426VB59_9BURK</name>
<dbReference type="GO" id="GO:0020037">
    <property type="term" value="F:heme binding"/>
    <property type="evidence" value="ECO:0007669"/>
    <property type="project" value="InterPro"/>
</dbReference>
<comment type="function">
    <text evidence="1">Decomposes hydrogen peroxide into water and oxygen; serves to protect cells from the toxic effects of hydrogen peroxide.</text>
</comment>
<dbReference type="OrthoDB" id="336698at2"/>
<organism evidence="2 3">
    <name type="scientific">Aquabacterium soli</name>
    <dbReference type="NCBI Taxonomy" id="2493092"/>
    <lineage>
        <taxon>Bacteria</taxon>
        <taxon>Pseudomonadati</taxon>
        <taxon>Pseudomonadota</taxon>
        <taxon>Betaproteobacteria</taxon>
        <taxon>Burkholderiales</taxon>
        <taxon>Aquabacterium</taxon>
    </lineage>
</organism>
<dbReference type="InterPro" id="IPR020835">
    <property type="entry name" value="Catalase_sf"/>
</dbReference>
<dbReference type="CDD" id="cd08152">
    <property type="entry name" value="y4iL_like"/>
    <property type="match status" value="1"/>
</dbReference>
<dbReference type="AlphaFoldDB" id="A0A426VB59"/>
<dbReference type="PANTHER" id="PTHR36195">
    <property type="entry name" value="DOMAIN PROTEIN, PUTATIVE (AFU_ORTHOLOGUE AFUA_5G01990)-RELATED-RELATED"/>
    <property type="match status" value="1"/>
</dbReference>
<evidence type="ECO:0000313" key="3">
    <source>
        <dbReference type="Proteomes" id="UP000269265"/>
    </source>
</evidence>
<evidence type="ECO:0000313" key="2">
    <source>
        <dbReference type="EMBL" id="RRS03980.1"/>
    </source>
</evidence>
<proteinExistence type="predicted"/>
<dbReference type="SUPFAM" id="SSF56634">
    <property type="entry name" value="Heme-dependent catalase-like"/>
    <property type="match status" value="1"/>
</dbReference>
<evidence type="ECO:0000256" key="1">
    <source>
        <dbReference type="ARBA" id="ARBA00002974"/>
    </source>
</evidence>
<gene>
    <name evidence="2" type="ORF">EIP75_13020</name>
</gene>
<accession>A0A426VB59</accession>
<dbReference type="PANTHER" id="PTHR36195:SF4">
    <property type="entry name" value="DOMAIN PROTEIN, PUTATIVE (AFU_ORTHOLOGUE AFUA_5G01990)-RELATED"/>
    <property type="match status" value="1"/>
</dbReference>
<dbReference type="Gene3D" id="2.40.180.10">
    <property type="entry name" value="Catalase core domain"/>
    <property type="match status" value="1"/>
</dbReference>